<reference evidence="1" key="1">
    <citation type="journal article" date="2017" name="Nature">
        <title>The sunflower genome provides insights into oil metabolism, flowering and Asterid evolution.</title>
        <authorList>
            <person name="Badouin H."/>
            <person name="Gouzy J."/>
            <person name="Grassa C.J."/>
            <person name="Murat F."/>
            <person name="Staton S.E."/>
            <person name="Cottret L."/>
            <person name="Lelandais-Briere C."/>
            <person name="Owens G.L."/>
            <person name="Carrere S."/>
            <person name="Mayjonade B."/>
            <person name="Legrand L."/>
            <person name="Gill N."/>
            <person name="Kane N.C."/>
            <person name="Bowers J.E."/>
            <person name="Hubner S."/>
            <person name="Bellec A."/>
            <person name="Berard A."/>
            <person name="Berges H."/>
            <person name="Blanchet N."/>
            <person name="Boniface M.C."/>
            <person name="Brunel D."/>
            <person name="Catrice O."/>
            <person name="Chaidir N."/>
            <person name="Claudel C."/>
            <person name="Donnadieu C."/>
            <person name="Faraut T."/>
            <person name="Fievet G."/>
            <person name="Helmstetter N."/>
            <person name="King M."/>
            <person name="Knapp S.J."/>
            <person name="Lai Z."/>
            <person name="Le Paslier M.C."/>
            <person name="Lippi Y."/>
            <person name="Lorenzon L."/>
            <person name="Mandel J.R."/>
            <person name="Marage G."/>
            <person name="Marchand G."/>
            <person name="Marquand E."/>
            <person name="Bret-Mestries E."/>
            <person name="Morien E."/>
            <person name="Nambeesan S."/>
            <person name="Nguyen T."/>
            <person name="Pegot-Espagnet P."/>
            <person name="Pouilly N."/>
            <person name="Raftis F."/>
            <person name="Sallet E."/>
            <person name="Schiex T."/>
            <person name="Thomas J."/>
            <person name="Vandecasteele C."/>
            <person name="Vares D."/>
            <person name="Vear F."/>
            <person name="Vautrin S."/>
            <person name="Crespi M."/>
            <person name="Mangin B."/>
            <person name="Burke J.M."/>
            <person name="Salse J."/>
            <person name="Munos S."/>
            <person name="Vincourt P."/>
            <person name="Rieseberg L.H."/>
            <person name="Langlade N.B."/>
        </authorList>
    </citation>
    <scope>NUCLEOTIDE SEQUENCE</scope>
    <source>
        <tissue evidence="1">Leaves</tissue>
    </source>
</reference>
<keyword evidence="2" id="KW-1185">Reference proteome</keyword>
<name>A0A9K3DT46_HELAN</name>
<dbReference type="Gramene" id="mRNA:HanXRQr2_Chr16g0761831">
    <property type="protein sequence ID" value="CDS:HanXRQr2_Chr16g0761831.1"/>
    <property type="gene ID" value="HanXRQr2_Chr16g0761831"/>
</dbReference>
<dbReference type="AlphaFoldDB" id="A0A9K3DT46"/>
<sequence>MWANGVEAPINSLIRLLVVELSYSSNHVAPIESLVPDNPRDCVQSSRRSYQTVIETVCDLSSGTTLCNEYFLFVLVGLILLSAFDRTVE</sequence>
<proteinExistence type="predicted"/>
<evidence type="ECO:0000313" key="1">
    <source>
        <dbReference type="EMBL" id="KAF5761160.1"/>
    </source>
</evidence>
<accession>A0A9K3DT46</accession>
<dbReference type="EMBL" id="MNCJ02000331">
    <property type="protein sequence ID" value="KAF5761160.1"/>
    <property type="molecule type" value="Genomic_DNA"/>
</dbReference>
<organism evidence="1 2">
    <name type="scientific">Helianthus annuus</name>
    <name type="common">Common sunflower</name>
    <dbReference type="NCBI Taxonomy" id="4232"/>
    <lineage>
        <taxon>Eukaryota</taxon>
        <taxon>Viridiplantae</taxon>
        <taxon>Streptophyta</taxon>
        <taxon>Embryophyta</taxon>
        <taxon>Tracheophyta</taxon>
        <taxon>Spermatophyta</taxon>
        <taxon>Magnoliopsida</taxon>
        <taxon>eudicotyledons</taxon>
        <taxon>Gunneridae</taxon>
        <taxon>Pentapetalae</taxon>
        <taxon>asterids</taxon>
        <taxon>campanulids</taxon>
        <taxon>Asterales</taxon>
        <taxon>Asteraceae</taxon>
        <taxon>Asteroideae</taxon>
        <taxon>Heliantheae alliance</taxon>
        <taxon>Heliantheae</taxon>
        <taxon>Helianthus</taxon>
    </lineage>
</organism>
<protein>
    <submittedName>
        <fullName evidence="1">Uncharacterized protein</fullName>
    </submittedName>
</protein>
<gene>
    <name evidence="1" type="ORF">HanXRQr2_Chr16g0761831</name>
</gene>
<evidence type="ECO:0000313" key="2">
    <source>
        <dbReference type="Proteomes" id="UP000215914"/>
    </source>
</evidence>
<dbReference type="Proteomes" id="UP000215914">
    <property type="component" value="Unassembled WGS sequence"/>
</dbReference>
<reference evidence="1" key="2">
    <citation type="submission" date="2020-06" db="EMBL/GenBank/DDBJ databases">
        <title>Helianthus annuus Genome sequencing and assembly Release 2.</title>
        <authorList>
            <person name="Gouzy J."/>
            <person name="Langlade N."/>
            <person name="Munos S."/>
        </authorList>
    </citation>
    <scope>NUCLEOTIDE SEQUENCE</scope>
    <source>
        <tissue evidence="1">Leaves</tissue>
    </source>
</reference>
<comment type="caution">
    <text evidence="1">The sequence shown here is derived from an EMBL/GenBank/DDBJ whole genome shotgun (WGS) entry which is preliminary data.</text>
</comment>